<proteinExistence type="predicted"/>
<gene>
    <name evidence="3" type="ORF">LA5096_01230</name>
</gene>
<feature type="chain" id="PRO_5009787999" evidence="1">
    <location>
        <begin position="27"/>
        <end position="129"/>
    </location>
</feature>
<dbReference type="Proteomes" id="UP000049983">
    <property type="component" value="Unassembled WGS sequence"/>
</dbReference>
<name>A0A0M7ABD6_9HYPH</name>
<protein>
    <submittedName>
        <fullName evidence="3">Surface antigen</fullName>
    </submittedName>
</protein>
<dbReference type="STRING" id="311410.LA5095_02374"/>
<evidence type="ECO:0000259" key="2">
    <source>
        <dbReference type="Pfam" id="PF16998"/>
    </source>
</evidence>
<feature type="domain" description="Surface antigen" evidence="2">
    <location>
        <begin position="39"/>
        <end position="127"/>
    </location>
</feature>
<evidence type="ECO:0000256" key="1">
    <source>
        <dbReference type="SAM" id="SignalP"/>
    </source>
</evidence>
<dbReference type="AlphaFoldDB" id="A0A0M7ABD6"/>
<reference evidence="4" key="1">
    <citation type="submission" date="2015-07" db="EMBL/GenBank/DDBJ databases">
        <authorList>
            <person name="Rodrigo-Torres Lidia"/>
            <person name="Arahal R.David."/>
        </authorList>
    </citation>
    <scope>NUCLEOTIDE SEQUENCE [LARGE SCALE GENOMIC DNA]</scope>
    <source>
        <strain evidence="4">CECT 5096</strain>
    </source>
</reference>
<dbReference type="GeneID" id="97668656"/>
<accession>A0A0M7ABD6</accession>
<dbReference type="EMBL" id="CXWC01000002">
    <property type="protein sequence ID" value="CTQ66801.1"/>
    <property type="molecule type" value="Genomic_DNA"/>
</dbReference>
<keyword evidence="1" id="KW-0732">Signal</keyword>
<dbReference type="RefSeq" id="WP_208992645.1">
    <property type="nucleotide sequence ID" value="NZ_CXWA01000002.1"/>
</dbReference>
<keyword evidence="4" id="KW-1185">Reference proteome</keyword>
<organism evidence="3 4">
    <name type="scientific">Roseibium album</name>
    <dbReference type="NCBI Taxonomy" id="311410"/>
    <lineage>
        <taxon>Bacteria</taxon>
        <taxon>Pseudomonadati</taxon>
        <taxon>Pseudomonadota</taxon>
        <taxon>Alphaproteobacteria</taxon>
        <taxon>Hyphomicrobiales</taxon>
        <taxon>Stappiaceae</taxon>
        <taxon>Roseibium</taxon>
    </lineage>
</organism>
<feature type="signal peptide" evidence="1">
    <location>
        <begin position="1"/>
        <end position="26"/>
    </location>
</feature>
<sequence>MGNYGNLLPARVVLAAACLAAAPACTMVSTQDQSEPLVPSVSTTLETTDRSMANEKLQLALEKSLSGEATRWQNPISGVKGSVTPLKTWKTTEGTYCRSYSEKITLSSGKSLNREGVACRAENAVWKSA</sequence>
<dbReference type="Pfam" id="PF16998">
    <property type="entry name" value="17kDa_Anti_2"/>
    <property type="match status" value="1"/>
</dbReference>
<evidence type="ECO:0000313" key="4">
    <source>
        <dbReference type="Proteomes" id="UP000049983"/>
    </source>
</evidence>
<dbReference type="InterPro" id="IPR032635">
    <property type="entry name" value="Anti_2"/>
</dbReference>
<evidence type="ECO:0000313" key="3">
    <source>
        <dbReference type="EMBL" id="CTQ66801.1"/>
    </source>
</evidence>